<dbReference type="Pfam" id="PF01370">
    <property type="entry name" value="Epimerase"/>
    <property type="match status" value="1"/>
</dbReference>
<evidence type="ECO:0000313" key="3">
    <source>
        <dbReference type="Proteomes" id="UP000198891"/>
    </source>
</evidence>
<dbReference type="CDD" id="cd08946">
    <property type="entry name" value="SDR_e"/>
    <property type="match status" value="1"/>
</dbReference>
<dbReference type="AlphaFoldDB" id="A0A1H3LIQ9"/>
<accession>A0A1H3LIQ9</accession>
<protein>
    <submittedName>
        <fullName evidence="2">Nucleoside-diphosphate-sugar epimerase</fullName>
    </submittedName>
</protein>
<dbReference type="InterPro" id="IPR050177">
    <property type="entry name" value="Lipid_A_modif_metabolic_enz"/>
</dbReference>
<dbReference type="Gene3D" id="3.40.50.720">
    <property type="entry name" value="NAD(P)-binding Rossmann-like Domain"/>
    <property type="match status" value="1"/>
</dbReference>
<feature type="domain" description="NAD-dependent epimerase/dehydratase" evidence="1">
    <location>
        <begin position="3"/>
        <end position="210"/>
    </location>
</feature>
<evidence type="ECO:0000259" key="1">
    <source>
        <dbReference type="Pfam" id="PF01370"/>
    </source>
</evidence>
<dbReference type="STRING" id="381665.SAMN05216554_0987"/>
<dbReference type="EMBL" id="FNPZ01000001">
    <property type="protein sequence ID" value="SDY63848.1"/>
    <property type="molecule type" value="Genomic_DNA"/>
</dbReference>
<dbReference type="RefSeq" id="WP_092549545.1">
    <property type="nucleotide sequence ID" value="NZ_FNPZ01000001.1"/>
</dbReference>
<dbReference type="Proteomes" id="UP000198891">
    <property type="component" value="Unassembled WGS sequence"/>
</dbReference>
<dbReference type="SUPFAM" id="SSF51735">
    <property type="entry name" value="NAD(P)-binding Rossmann-fold domains"/>
    <property type="match status" value="1"/>
</dbReference>
<dbReference type="InterPro" id="IPR036291">
    <property type="entry name" value="NAD(P)-bd_dom_sf"/>
</dbReference>
<evidence type="ECO:0000313" key="2">
    <source>
        <dbReference type="EMBL" id="SDY63848.1"/>
    </source>
</evidence>
<proteinExistence type="predicted"/>
<keyword evidence="3" id="KW-1185">Reference proteome</keyword>
<name>A0A1H3LIQ9_9MICO</name>
<gene>
    <name evidence="2" type="ORF">SAMN05216554_0987</name>
</gene>
<sequence>MTWLVTGSEGKLGRELVAGLDERGIAVRTMDVVPSSREGHVEGDVREPAVRAHAVSGVDVIIHLGGLASDSAGTPSEILEVNAGGTVALADAAVVAGCRRFVYASSINAVGIVGPGSPTRLPVGDDEPARPSTPYQVSKLLAEDYLLYLHRAGAISSVILRPTYVATASDYAAWQSRDFAALPRTRSELYSYIDIRDCVEALIHAARAVDVPPGPYYLSAADTDAFQPSLEIVSDWPVPRRPDFIAYFSADPHRALIDTTSTSELLGWTPTRTWRATDQTQGNDQERSQR</sequence>
<dbReference type="InterPro" id="IPR001509">
    <property type="entry name" value="Epimerase_deHydtase"/>
</dbReference>
<organism evidence="2 3">
    <name type="scientific">Herbiconiux ginsengi</name>
    <dbReference type="NCBI Taxonomy" id="381665"/>
    <lineage>
        <taxon>Bacteria</taxon>
        <taxon>Bacillati</taxon>
        <taxon>Actinomycetota</taxon>
        <taxon>Actinomycetes</taxon>
        <taxon>Micrococcales</taxon>
        <taxon>Microbacteriaceae</taxon>
        <taxon>Herbiconiux</taxon>
    </lineage>
</organism>
<reference evidence="2 3" key="1">
    <citation type="submission" date="2016-10" db="EMBL/GenBank/DDBJ databases">
        <authorList>
            <person name="de Groot N.N."/>
        </authorList>
    </citation>
    <scope>NUCLEOTIDE SEQUENCE [LARGE SCALE GENOMIC DNA]</scope>
    <source>
        <strain evidence="2 3">CGMCC 4.3491</strain>
    </source>
</reference>
<dbReference type="PANTHER" id="PTHR43245">
    <property type="entry name" value="BIFUNCTIONAL POLYMYXIN RESISTANCE PROTEIN ARNA"/>
    <property type="match status" value="1"/>
</dbReference>
<dbReference type="PANTHER" id="PTHR43245:SF55">
    <property type="entry name" value="NAD(P)-BINDING DOMAIN-CONTAINING PROTEIN"/>
    <property type="match status" value="1"/>
</dbReference>